<organism evidence="2 3">
    <name type="scientific">Galerina marginata (strain CBS 339.88)</name>
    <dbReference type="NCBI Taxonomy" id="685588"/>
    <lineage>
        <taxon>Eukaryota</taxon>
        <taxon>Fungi</taxon>
        <taxon>Dikarya</taxon>
        <taxon>Basidiomycota</taxon>
        <taxon>Agaricomycotina</taxon>
        <taxon>Agaricomycetes</taxon>
        <taxon>Agaricomycetidae</taxon>
        <taxon>Agaricales</taxon>
        <taxon>Agaricineae</taxon>
        <taxon>Strophariaceae</taxon>
        <taxon>Galerina</taxon>
    </lineage>
</organism>
<dbReference type="SUPFAM" id="SSF54909">
    <property type="entry name" value="Dimeric alpha+beta barrel"/>
    <property type="match status" value="1"/>
</dbReference>
<dbReference type="HOGENOM" id="CLU_110355_2_1_1"/>
<reference evidence="3" key="1">
    <citation type="journal article" date="2014" name="Proc. Natl. Acad. Sci. U.S.A.">
        <title>Extensive sampling of basidiomycete genomes demonstrates inadequacy of the white-rot/brown-rot paradigm for wood decay fungi.</title>
        <authorList>
            <person name="Riley R."/>
            <person name="Salamov A.A."/>
            <person name="Brown D.W."/>
            <person name="Nagy L.G."/>
            <person name="Floudas D."/>
            <person name="Held B.W."/>
            <person name="Levasseur A."/>
            <person name="Lombard V."/>
            <person name="Morin E."/>
            <person name="Otillar R."/>
            <person name="Lindquist E.A."/>
            <person name="Sun H."/>
            <person name="LaButti K.M."/>
            <person name="Schmutz J."/>
            <person name="Jabbour D."/>
            <person name="Luo H."/>
            <person name="Baker S.E."/>
            <person name="Pisabarro A.G."/>
            <person name="Walton J.D."/>
            <person name="Blanchette R.A."/>
            <person name="Henrissat B."/>
            <person name="Martin F."/>
            <person name="Cullen D."/>
            <person name="Hibbett D.S."/>
            <person name="Grigoriev I.V."/>
        </authorList>
    </citation>
    <scope>NUCLEOTIDE SEQUENCE [LARGE SCALE GENOMIC DNA]</scope>
    <source>
        <strain evidence="3">CBS 339.88</strain>
    </source>
</reference>
<gene>
    <name evidence="2" type="ORF">GALMADRAFT_226979</name>
</gene>
<evidence type="ECO:0000313" key="3">
    <source>
        <dbReference type="Proteomes" id="UP000027222"/>
    </source>
</evidence>
<sequence length="112" mass="12221">MSDPSPTPTFLVYAPYYTDADILSRRNAARPHHLEHIEGLVKSGIIRVGGILMEPEPAPGNAPNPVGSSMIVQMGSASEVREMLKVDPYYVSNVWDKEKLVVLGFFAATPLP</sequence>
<dbReference type="InterPro" id="IPR011008">
    <property type="entry name" value="Dimeric_a/b-barrel"/>
</dbReference>
<dbReference type="Pfam" id="PF03795">
    <property type="entry name" value="YCII"/>
    <property type="match status" value="1"/>
</dbReference>
<dbReference type="Gene3D" id="3.30.70.1060">
    <property type="entry name" value="Dimeric alpha+beta barrel"/>
    <property type="match status" value="1"/>
</dbReference>
<feature type="domain" description="YCII-related" evidence="1">
    <location>
        <begin position="17"/>
        <end position="96"/>
    </location>
</feature>
<evidence type="ECO:0000259" key="1">
    <source>
        <dbReference type="Pfam" id="PF03795"/>
    </source>
</evidence>
<accession>A0A067SZ11</accession>
<keyword evidence="3" id="KW-1185">Reference proteome</keyword>
<dbReference type="Proteomes" id="UP000027222">
    <property type="component" value="Unassembled WGS sequence"/>
</dbReference>
<dbReference type="EMBL" id="KL142381">
    <property type="protein sequence ID" value="KDR75317.1"/>
    <property type="molecule type" value="Genomic_DNA"/>
</dbReference>
<dbReference type="PANTHER" id="PTHR33606">
    <property type="entry name" value="PROTEIN YCII"/>
    <property type="match status" value="1"/>
</dbReference>
<protein>
    <recommendedName>
        <fullName evidence="1">YCII-related domain-containing protein</fullName>
    </recommendedName>
</protein>
<dbReference type="InterPro" id="IPR005545">
    <property type="entry name" value="YCII"/>
</dbReference>
<dbReference type="InterPro" id="IPR051807">
    <property type="entry name" value="Sec-metab_biosynth-assoc"/>
</dbReference>
<dbReference type="AlphaFoldDB" id="A0A067SZ11"/>
<name>A0A067SZ11_GALM3</name>
<dbReference type="OrthoDB" id="5519740at2759"/>
<proteinExistence type="predicted"/>
<evidence type="ECO:0000313" key="2">
    <source>
        <dbReference type="EMBL" id="KDR75317.1"/>
    </source>
</evidence>
<dbReference type="PANTHER" id="PTHR33606:SF3">
    <property type="entry name" value="PROTEIN YCII"/>
    <property type="match status" value="1"/>
</dbReference>